<evidence type="ECO:0000313" key="2">
    <source>
        <dbReference type="EMBL" id="MBC8578063.1"/>
    </source>
</evidence>
<evidence type="ECO:0000256" key="1">
    <source>
        <dbReference type="SAM" id="Phobius"/>
    </source>
</evidence>
<gene>
    <name evidence="2" type="ORF">H8718_00730</name>
</gene>
<feature type="transmembrane region" description="Helical" evidence="1">
    <location>
        <begin position="117"/>
        <end position="138"/>
    </location>
</feature>
<keyword evidence="1" id="KW-1133">Transmembrane helix</keyword>
<feature type="transmembrane region" description="Helical" evidence="1">
    <location>
        <begin position="54"/>
        <end position="73"/>
    </location>
</feature>
<keyword evidence="1" id="KW-0812">Transmembrane</keyword>
<dbReference type="EMBL" id="JACRSY010000001">
    <property type="protein sequence ID" value="MBC8578063.1"/>
    <property type="molecule type" value="Genomic_DNA"/>
</dbReference>
<dbReference type="Pfam" id="PF09997">
    <property type="entry name" value="DUF2238"/>
    <property type="match status" value="1"/>
</dbReference>
<evidence type="ECO:0008006" key="4">
    <source>
        <dbReference type="Google" id="ProtNLM"/>
    </source>
</evidence>
<keyword evidence="1" id="KW-0472">Membrane</keyword>
<reference evidence="2" key="1">
    <citation type="submission" date="2020-08" db="EMBL/GenBank/DDBJ databases">
        <title>Genome public.</title>
        <authorList>
            <person name="Liu C."/>
            <person name="Sun Q."/>
        </authorList>
    </citation>
    <scope>NUCLEOTIDE SEQUENCE</scope>
    <source>
        <strain evidence="2">NSJ-12</strain>
    </source>
</reference>
<keyword evidence="3" id="KW-1185">Reference proteome</keyword>
<name>A0A926ICV9_9FIRM</name>
<sequence>MQIIKGIRILLIINMIYLICTMQWIQVLVVASVLLVSFLPEALKFTTGVELTKFMNYFFIVFVLLSQWCGTYLRAYDVISWWDLFLHGLSAFVVGLGGLVILRLCDPELMTFKNQKYGLISIIIFLTISSSAVFWEIFEFVGDTFFGTNAQLGSLSDTMEDMLICVIIGIIFSFWIYRSLRKGKDNFVTKQMNEFMLLNKDKAK</sequence>
<feature type="transmembrane region" description="Helical" evidence="1">
    <location>
        <begin position="15"/>
        <end position="42"/>
    </location>
</feature>
<organism evidence="2 3">
    <name type="scientific">Zhenhengia yiwuensis</name>
    <dbReference type="NCBI Taxonomy" id="2763666"/>
    <lineage>
        <taxon>Bacteria</taxon>
        <taxon>Bacillati</taxon>
        <taxon>Bacillota</taxon>
        <taxon>Clostridia</taxon>
        <taxon>Lachnospirales</taxon>
        <taxon>Lachnospiraceae</taxon>
        <taxon>Zhenhengia</taxon>
    </lineage>
</organism>
<feature type="transmembrane region" description="Helical" evidence="1">
    <location>
        <begin position="158"/>
        <end position="177"/>
    </location>
</feature>
<feature type="transmembrane region" description="Helical" evidence="1">
    <location>
        <begin position="85"/>
        <end position="105"/>
    </location>
</feature>
<evidence type="ECO:0000313" key="3">
    <source>
        <dbReference type="Proteomes" id="UP000655830"/>
    </source>
</evidence>
<comment type="caution">
    <text evidence="2">The sequence shown here is derived from an EMBL/GenBank/DDBJ whole genome shotgun (WGS) entry which is preliminary data.</text>
</comment>
<dbReference type="Proteomes" id="UP000655830">
    <property type="component" value="Unassembled WGS sequence"/>
</dbReference>
<protein>
    <recommendedName>
        <fullName evidence="4">DUF2238 domain-containing protein</fullName>
    </recommendedName>
</protein>
<dbReference type="InterPro" id="IPR014509">
    <property type="entry name" value="YjdF-like"/>
</dbReference>
<dbReference type="RefSeq" id="WP_249331153.1">
    <property type="nucleotide sequence ID" value="NZ_JACRSY010000001.1"/>
</dbReference>
<proteinExistence type="predicted"/>
<dbReference type="AlphaFoldDB" id="A0A926ICV9"/>
<accession>A0A926ICV9</accession>